<comment type="caution">
    <text evidence="2">The sequence shown here is derived from an EMBL/GenBank/DDBJ whole genome shotgun (WGS) entry which is preliminary data.</text>
</comment>
<reference evidence="2" key="1">
    <citation type="submission" date="2023-06" db="EMBL/GenBank/DDBJ databases">
        <title>Genome-scale phylogeny and comparative genomics of the fungal order Sordariales.</title>
        <authorList>
            <consortium name="Lawrence Berkeley National Laboratory"/>
            <person name="Hensen N."/>
            <person name="Bonometti L."/>
            <person name="Westerberg I."/>
            <person name="Brannstrom I.O."/>
            <person name="Guillou S."/>
            <person name="Cros-Aarteil S."/>
            <person name="Calhoun S."/>
            <person name="Haridas S."/>
            <person name="Kuo A."/>
            <person name="Mondo S."/>
            <person name="Pangilinan J."/>
            <person name="Riley R."/>
            <person name="Labutti K."/>
            <person name="Andreopoulos B."/>
            <person name="Lipzen A."/>
            <person name="Chen C."/>
            <person name="Yanf M."/>
            <person name="Daum C."/>
            <person name="Ng V."/>
            <person name="Clum A."/>
            <person name="Steindorff A."/>
            <person name="Ohm R."/>
            <person name="Martin F."/>
            <person name="Silar P."/>
            <person name="Natvig D."/>
            <person name="Lalanne C."/>
            <person name="Gautier V."/>
            <person name="Ament-Velasquez S.L."/>
            <person name="Kruys A."/>
            <person name="Hutchinson M.I."/>
            <person name="Powell A.J."/>
            <person name="Barry K."/>
            <person name="Miller A.N."/>
            <person name="Grigoriev I.V."/>
            <person name="Debuchy R."/>
            <person name="Gladieux P."/>
            <person name="Thoren M.H."/>
            <person name="Johannesson H."/>
        </authorList>
    </citation>
    <scope>NUCLEOTIDE SEQUENCE</scope>
    <source>
        <strain evidence="2">CBS 540.89</strain>
    </source>
</reference>
<accession>A0AA40EDG6</accession>
<sequence>MAFIHWAAHGYATTAIFGIGIVGCFYVATRLILDLITRHKTGGKQHRDDDVESDTPSHSRRGLTAVRLAALAGVITNFVDNILNIVNLYLVDGYREAMARFTAQNFFTIAAGLFLFITAILMTTALTSPPLKGKSASRIACVYSTLMWLITVYAVVVFILQAVQIHGERWDTYRRLRRAVPIIGHVYFGLLGLTTLAIGVGLIRRIIHARRADVPTAERCALHMFTYAALPILTVMMILGIVFRAAYMEILDSRFDRPNGYLAYSYISMIVYTWGVLLVFEFARKARF</sequence>
<feature type="transmembrane region" description="Helical" evidence="1">
    <location>
        <begin position="68"/>
        <end position="86"/>
    </location>
</feature>
<evidence type="ECO:0000313" key="2">
    <source>
        <dbReference type="EMBL" id="KAK0737419.1"/>
    </source>
</evidence>
<feature type="transmembrane region" description="Helical" evidence="1">
    <location>
        <begin position="6"/>
        <end position="28"/>
    </location>
</feature>
<feature type="transmembrane region" description="Helical" evidence="1">
    <location>
        <begin position="224"/>
        <end position="243"/>
    </location>
</feature>
<dbReference type="AlphaFoldDB" id="A0AA40EDG6"/>
<feature type="transmembrane region" description="Helical" evidence="1">
    <location>
        <begin position="263"/>
        <end position="283"/>
    </location>
</feature>
<gene>
    <name evidence="2" type="ORF">B0T21DRAFT_410872</name>
</gene>
<feature type="transmembrane region" description="Helical" evidence="1">
    <location>
        <begin position="139"/>
        <end position="162"/>
    </location>
</feature>
<evidence type="ECO:0000256" key="1">
    <source>
        <dbReference type="SAM" id="Phobius"/>
    </source>
</evidence>
<name>A0AA40EDG6_9PEZI</name>
<keyword evidence="1" id="KW-0472">Membrane</keyword>
<evidence type="ECO:0000313" key="3">
    <source>
        <dbReference type="Proteomes" id="UP001172159"/>
    </source>
</evidence>
<keyword evidence="1" id="KW-1133">Transmembrane helix</keyword>
<protein>
    <submittedName>
        <fullName evidence="2">Uncharacterized protein</fullName>
    </submittedName>
</protein>
<feature type="transmembrane region" description="Helical" evidence="1">
    <location>
        <begin position="106"/>
        <end position="127"/>
    </location>
</feature>
<organism evidence="2 3">
    <name type="scientific">Apiosordaria backusii</name>
    <dbReference type="NCBI Taxonomy" id="314023"/>
    <lineage>
        <taxon>Eukaryota</taxon>
        <taxon>Fungi</taxon>
        <taxon>Dikarya</taxon>
        <taxon>Ascomycota</taxon>
        <taxon>Pezizomycotina</taxon>
        <taxon>Sordariomycetes</taxon>
        <taxon>Sordariomycetidae</taxon>
        <taxon>Sordariales</taxon>
        <taxon>Lasiosphaeriaceae</taxon>
        <taxon>Apiosordaria</taxon>
    </lineage>
</organism>
<keyword evidence="3" id="KW-1185">Reference proteome</keyword>
<keyword evidence="1" id="KW-0812">Transmembrane</keyword>
<dbReference type="EMBL" id="JAUKTV010000005">
    <property type="protein sequence ID" value="KAK0737419.1"/>
    <property type="molecule type" value="Genomic_DNA"/>
</dbReference>
<proteinExistence type="predicted"/>
<feature type="transmembrane region" description="Helical" evidence="1">
    <location>
        <begin position="182"/>
        <end position="203"/>
    </location>
</feature>
<dbReference type="Proteomes" id="UP001172159">
    <property type="component" value="Unassembled WGS sequence"/>
</dbReference>